<evidence type="ECO:0000313" key="3">
    <source>
        <dbReference type="Proteomes" id="UP001178461"/>
    </source>
</evidence>
<feature type="region of interest" description="Disordered" evidence="1">
    <location>
        <begin position="44"/>
        <end position="65"/>
    </location>
</feature>
<organism evidence="2 3">
    <name type="scientific">Podarcis lilfordi</name>
    <name type="common">Lilford's wall lizard</name>
    <dbReference type="NCBI Taxonomy" id="74358"/>
    <lineage>
        <taxon>Eukaryota</taxon>
        <taxon>Metazoa</taxon>
        <taxon>Chordata</taxon>
        <taxon>Craniata</taxon>
        <taxon>Vertebrata</taxon>
        <taxon>Euteleostomi</taxon>
        <taxon>Lepidosauria</taxon>
        <taxon>Squamata</taxon>
        <taxon>Bifurcata</taxon>
        <taxon>Unidentata</taxon>
        <taxon>Episquamata</taxon>
        <taxon>Laterata</taxon>
        <taxon>Lacertibaenia</taxon>
        <taxon>Lacertidae</taxon>
        <taxon>Podarcis</taxon>
    </lineage>
</organism>
<reference evidence="2" key="1">
    <citation type="submission" date="2022-12" db="EMBL/GenBank/DDBJ databases">
        <authorList>
            <person name="Alioto T."/>
            <person name="Alioto T."/>
            <person name="Gomez Garrido J."/>
        </authorList>
    </citation>
    <scope>NUCLEOTIDE SEQUENCE</scope>
</reference>
<gene>
    <name evidence="2" type="ORF">PODLI_1B028419</name>
</gene>
<keyword evidence="3" id="KW-1185">Reference proteome</keyword>
<proteinExistence type="predicted"/>
<dbReference type="EMBL" id="OX395135">
    <property type="protein sequence ID" value="CAI5786096.1"/>
    <property type="molecule type" value="Genomic_DNA"/>
</dbReference>
<accession>A0AA35KXH2</accession>
<sequence length="180" mass="19431">MQKFNNICASRISVSTTHLKELPPLPPQFPKIGSESLLTSHEAGESDSFWDSPKEAGGGQSETTLSRPRDCVWIYSVLTGFQICPHSAPSAAFPPCPLLLCKLLVFYIFSSQVPKITLSSSISSLSSLSSLDSFWDSLNEKTGCEDKDPTGIAYNQDTLQVENSSVASAAPPVEVKLTAF</sequence>
<dbReference type="Proteomes" id="UP001178461">
    <property type="component" value="Chromosome 10"/>
</dbReference>
<dbReference type="AlphaFoldDB" id="A0AA35KXH2"/>
<evidence type="ECO:0000256" key="1">
    <source>
        <dbReference type="SAM" id="MobiDB-lite"/>
    </source>
</evidence>
<evidence type="ECO:0000313" key="2">
    <source>
        <dbReference type="EMBL" id="CAI5786096.1"/>
    </source>
</evidence>
<name>A0AA35KXH2_9SAUR</name>
<protein>
    <submittedName>
        <fullName evidence="2">Uncharacterized protein</fullName>
    </submittedName>
</protein>